<dbReference type="EMBL" id="FLUN01000001">
    <property type="protein sequence ID" value="SBW03264.1"/>
    <property type="molecule type" value="Genomic_DNA"/>
</dbReference>
<evidence type="ECO:0000313" key="7">
    <source>
        <dbReference type="EMBL" id="SBW03264.1"/>
    </source>
</evidence>
<evidence type="ECO:0000256" key="5">
    <source>
        <dbReference type="ARBA" id="ARBA00023136"/>
    </source>
</evidence>
<dbReference type="CDD" id="cd06579">
    <property type="entry name" value="TM_PBP1_transp_AraH_like"/>
    <property type="match status" value="1"/>
</dbReference>
<feature type="transmembrane region" description="Helical" evidence="6">
    <location>
        <begin position="98"/>
        <end position="120"/>
    </location>
</feature>
<evidence type="ECO:0000256" key="1">
    <source>
        <dbReference type="ARBA" id="ARBA00004651"/>
    </source>
</evidence>
<evidence type="ECO:0000256" key="3">
    <source>
        <dbReference type="ARBA" id="ARBA00022692"/>
    </source>
</evidence>
<dbReference type="PANTHER" id="PTHR32196:SF72">
    <property type="entry name" value="RIBOSE IMPORT PERMEASE PROTEIN RBSC"/>
    <property type="match status" value="1"/>
</dbReference>
<dbReference type="GO" id="GO:0005886">
    <property type="term" value="C:plasma membrane"/>
    <property type="evidence" value="ECO:0007669"/>
    <property type="project" value="UniProtKB-SubCell"/>
</dbReference>
<evidence type="ECO:0000256" key="6">
    <source>
        <dbReference type="SAM" id="Phobius"/>
    </source>
</evidence>
<dbReference type="Pfam" id="PF02653">
    <property type="entry name" value="BPD_transp_2"/>
    <property type="match status" value="1"/>
</dbReference>
<feature type="transmembrane region" description="Helical" evidence="6">
    <location>
        <begin position="222"/>
        <end position="242"/>
    </location>
</feature>
<proteinExistence type="predicted"/>
<evidence type="ECO:0000256" key="4">
    <source>
        <dbReference type="ARBA" id="ARBA00022989"/>
    </source>
</evidence>
<feature type="transmembrane region" description="Helical" evidence="6">
    <location>
        <begin position="280"/>
        <end position="299"/>
    </location>
</feature>
<feature type="transmembrane region" description="Helical" evidence="6">
    <location>
        <begin position="21"/>
        <end position="38"/>
    </location>
</feature>
<keyword evidence="4 6" id="KW-1133">Transmembrane helix</keyword>
<feature type="transmembrane region" description="Helical" evidence="6">
    <location>
        <begin position="176"/>
        <end position="194"/>
    </location>
</feature>
<gene>
    <name evidence="7" type="ORF">KL86CLO1_11757</name>
</gene>
<dbReference type="AlphaFoldDB" id="A0A212JUX9"/>
<keyword evidence="2" id="KW-1003">Cell membrane</keyword>
<feature type="transmembrane region" description="Helical" evidence="6">
    <location>
        <begin position="50"/>
        <end position="68"/>
    </location>
</feature>
<evidence type="ECO:0000256" key="2">
    <source>
        <dbReference type="ARBA" id="ARBA00022475"/>
    </source>
</evidence>
<keyword evidence="5 6" id="KW-0472">Membrane</keyword>
<reference evidence="7" key="1">
    <citation type="submission" date="2016-04" db="EMBL/GenBank/DDBJ databases">
        <authorList>
            <person name="Evans L.H."/>
            <person name="Alamgir A."/>
            <person name="Owens N."/>
            <person name="Weber N.D."/>
            <person name="Virtaneva K."/>
            <person name="Barbian K."/>
            <person name="Babar A."/>
            <person name="Rosenke K."/>
        </authorList>
    </citation>
    <scope>NUCLEOTIDE SEQUENCE</scope>
    <source>
        <strain evidence="7">86</strain>
    </source>
</reference>
<dbReference type="GO" id="GO:0022857">
    <property type="term" value="F:transmembrane transporter activity"/>
    <property type="evidence" value="ECO:0007669"/>
    <property type="project" value="InterPro"/>
</dbReference>
<sequence>MIKRLNAESLKALGRSLTREYSFVLSFVLLVIIGAGVNKNFFTWSNLSNLFVQGSMVGLIALGMTMVIGAGLIDISVGSQVAIIGGFGILVLNWTGSALVMLLFCIVFGLIIGAINGLLVTKGGMPAMVATLATMSACRAIVNYYGAGGPFTVDKGLYDHFRQLAVGGFQLGGIKIPYLMVIFIVAVILFDIVMKKTKLGKHIFAVGSNEKSARLSGINVDGVKIIAFMVTGAMCGIAGLIYASRMTAVAAASAAVGWEMDAIAGVAIGGTSMSGGRGRIAGTFLGVLMFKIISNILTAANVSSYLNGAISAAIIVLAVLLQNFQNKRR</sequence>
<dbReference type="InterPro" id="IPR001851">
    <property type="entry name" value="ABC_transp_permease"/>
</dbReference>
<feature type="transmembrane region" description="Helical" evidence="6">
    <location>
        <begin position="75"/>
        <end position="92"/>
    </location>
</feature>
<protein>
    <submittedName>
        <fullName evidence="7">ABC-type transporter, integral membrane subunit</fullName>
    </submittedName>
</protein>
<keyword evidence="3 6" id="KW-0812">Transmembrane</keyword>
<feature type="transmembrane region" description="Helical" evidence="6">
    <location>
        <begin position="305"/>
        <end position="324"/>
    </location>
</feature>
<organism evidence="7">
    <name type="scientific">uncultured Eubacteriales bacterium</name>
    <dbReference type="NCBI Taxonomy" id="172733"/>
    <lineage>
        <taxon>Bacteria</taxon>
        <taxon>Bacillati</taxon>
        <taxon>Bacillota</taxon>
        <taxon>Clostridia</taxon>
        <taxon>Eubacteriales</taxon>
        <taxon>environmental samples</taxon>
    </lineage>
</organism>
<name>A0A212JUX9_9FIRM</name>
<comment type="subcellular location">
    <subcellularLocation>
        <location evidence="1">Cell membrane</location>
        <topology evidence="1">Multi-pass membrane protein</topology>
    </subcellularLocation>
</comment>
<accession>A0A212JUX9</accession>
<dbReference type="PANTHER" id="PTHR32196">
    <property type="entry name" value="ABC TRANSPORTER PERMEASE PROTEIN YPHD-RELATED-RELATED"/>
    <property type="match status" value="1"/>
</dbReference>